<dbReference type="Pfam" id="PF10098">
    <property type="entry name" value="DUF2336"/>
    <property type="match status" value="1"/>
</dbReference>
<comment type="caution">
    <text evidence="1">The sequence shown here is derived from an EMBL/GenBank/DDBJ whole genome shotgun (WGS) entry which is preliminary data.</text>
</comment>
<protein>
    <submittedName>
        <fullName evidence="1">DUF2336 domain-containing protein</fullName>
    </submittedName>
</protein>
<evidence type="ECO:0000313" key="1">
    <source>
        <dbReference type="EMBL" id="MEE2567738.1"/>
    </source>
</evidence>
<dbReference type="PIRSF" id="PIRSF035865">
    <property type="entry name" value="UCP035865"/>
    <property type="match status" value="1"/>
</dbReference>
<sequence>MSVVAMRAHLSEADIRRLVKGENPEERALAARKICQRVDAPTLSREEREAANAIIAMIADDAVALVRRALAVTLRRSQHLPRDIAKKLAADIDSIAVPVISGSPVFDDADLIEIIKTQGASKQCAVGAREHVSGTVVTEIVAHACEQAVGITAANDGAEFSEENYEAAFVRFCESQPVMDAFVARSSLPVEFTEKLISRVSAQAMDRLVREHALPAQLAVELAEGTRERATVDLVDQAGVAVDMRRFVQQLQMNGRLTPSLIVRAVLRGHIAFFEHTVAEMAAIPHSKAWLLIHDSGPLGLKAVFDRTGLPPRIYPAIRAAIDTFHSLDMNDSREARITFRRRLAERSLTRFQGLPEEDMEYILARLDEDRIEPQPAARMAG</sequence>
<accession>A0ABU7M1P0</accession>
<evidence type="ECO:0000313" key="2">
    <source>
        <dbReference type="Proteomes" id="UP001310692"/>
    </source>
</evidence>
<organism evidence="1 2">
    <name type="scientific">Hyphobacterium marinum</name>
    <dbReference type="NCBI Taxonomy" id="3116574"/>
    <lineage>
        <taxon>Bacteria</taxon>
        <taxon>Pseudomonadati</taxon>
        <taxon>Pseudomonadota</taxon>
        <taxon>Alphaproteobacteria</taxon>
        <taxon>Maricaulales</taxon>
        <taxon>Maricaulaceae</taxon>
        <taxon>Hyphobacterium</taxon>
    </lineage>
</organism>
<dbReference type="Proteomes" id="UP001310692">
    <property type="component" value="Unassembled WGS sequence"/>
</dbReference>
<gene>
    <name evidence="1" type="ORF">V0U35_13735</name>
</gene>
<keyword evidence="2" id="KW-1185">Reference proteome</keyword>
<reference evidence="1 2" key="1">
    <citation type="submission" date="2024-01" db="EMBL/GenBank/DDBJ databases">
        <title>Hyphobacterium bacterium isolated from marine sediment.</title>
        <authorList>
            <person name="Zhao S."/>
        </authorList>
    </citation>
    <scope>NUCLEOTIDE SEQUENCE [LARGE SCALE GENOMIC DNA]</scope>
    <source>
        <strain evidence="1 2">Y60-23</strain>
    </source>
</reference>
<dbReference type="InterPro" id="IPR019285">
    <property type="entry name" value="DUF2336"/>
</dbReference>
<dbReference type="EMBL" id="JAZDRO010000009">
    <property type="protein sequence ID" value="MEE2567738.1"/>
    <property type="molecule type" value="Genomic_DNA"/>
</dbReference>
<dbReference type="InterPro" id="IPR014598">
    <property type="entry name" value="UCP035865"/>
</dbReference>
<dbReference type="RefSeq" id="WP_330197329.1">
    <property type="nucleotide sequence ID" value="NZ_JAZDRO010000009.1"/>
</dbReference>
<proteinExistence type="predicted"/>
<name>A0ABU7M1P0_9PROT</name>